<dbReference type="InterPro" id="IPR009057">
    <property type="entry name" value="Homeodomain-like_sf"/>
</dbReference>
<comment type="caution">
    <text evidence="6">The sequence shown here is derived from an EMBL/GenBank/DDBJ whole genome shotgun (WGS) entry which is preliminary data.</text>
</comment>
<feature type="DNA-binding region" description="H-T-H motif" evidence="4">
    <location>
        <begin position="31"/>
        <end position="50"/>
    </location>
</feature>
<gene>
    <name evidence="6" type="ORF">Vau01_024140</name>
</gene>
<feature type="domain" description="HTH tetR-type" evidence="5">
    <location>
        <begin position="9"/>
        <end position="68"/>
    </location>
</feature>
<keyword evidence="2 4" id="KW-0238">DNA-binding</keyword>
<reference evidence="6" key="1">
    <citation type="submission" date="2021-01" db="EMBL/GenBank/DDBJ databases">
        <title>Whole genome shotgun sequence of Virgisporangium aurantiacum NBRC 16421.</title>
        <authorList>
            <person name="Komaki H."/>
            <person name="Tamura T."/>
        </authorList>
    </citation>
    <scope>NUCLEOTIDE SEQUENCE</scope>
    <source>
        <strain evidence="6">NBRC 16421</strain>
    </source>
</reference>
<dbReference type="SUPFAM" id="SSF46689">
    <property type="entry name" value="Homeodomain-like"/>
    <property type="match status" value="1"/>
</dbReference>
<evidence type="ECO:0000256" key="1">
    <source>
        <dbReference type="ARBA" id="ARBA00023015"/>
    </source>
</evidence>
<keyword evidence="3" id="KW-0804">Transcription</keyword>
<dbReference type="PANTHER" id="PTHR30055">
    <property type="entry name" value="HTH-TYPE TRANSCRIPTIONAL REGULATOR RUTR"/>
    <property type="match status" value="1"/>
</dbReference>
<name>A0A8J4DYW8_9ACTN</name>
<dbReference type="InterPro" id="IPR049445">
    <property type="entry name" value="TetR_SbtR-like_C"/>
</dbReference>
<evidence type="ECO:0000256" key="4">
    <source>
        <dbReference type="PROSITE-ProRule" id="PRU00335"/>
    </source>
</evidence>
<dbReference type="SUPFAM" id="SSF48498">
    <property type="entry name" value="Tetracyclin repressor-like, C-terminal domain"/>
    <property type="match status" value="1"/>
</dbReference>
<dbReference type="InterPro" id="IPR001647">
    <property type="entry name" value="HTH_TetR"/>
</dbReference>
<evidence type="ECO:0000256" key="3">
    <source>
        <dbReference type="ARBA" id="ARBA00023163"/>
    </source>
</evidence>
<dbReference type="PANTHER" id="PTHR30055:SF234">
    <property type="entry name" value="HTH-TYPE TRANSCRIPTIONAL REGULATOR BETI"/>
    <property type="match status" value="1"/>
</dbReference>
<evidence type="ECO:0000259" key="5">
    <source>
        <dbReference type="PROSITE" id="PS50977"/>
    </source>
</evidence>
<proteinExistence type="predicted"/>
<protein>
    <submittedName>
        <fullName evidence="6">TetR family transcriptional regulator</fullName>
    </submittedName>
</protein>
<dbReference type="PROSITE" id="PS50977">
    <property type="entry name" value="HTH_TETR_2"/>
    <property type="match status" value="1"/>
</dbReference>
<dbReference type="InterPro" id="IPR050109">
    <property type="entry name" value="HTH-type_TetR-like_transc_reg"/>
</dbReference>
<dbReference type="PRINTS" id="PR00455">
    <property type="entry name" value="HTHTETR"/>
</dbReference>
<keyword evidence="7" id="KW-1185">Reference proteome</keyword>
<dbReference type="AlphaFoldDB" id="A0A8J4DYW8"/>
<evidence type="ECO:0000313" key="6">
    <source>
        <dbReference type="EMBL" id="GIJ54898.1"/>
    </source>
</evidence>
<dbReference type="Gene3D" id="1.10.357.10">
    <property type="entry name" value="Tetracycline Repressor, domain 2"/>
    <property type="match status" value="1"/>
</dbReference>
<organism evidence="6 7">
    <name type="scientific">Virgisporangium aurantiacum</name>
    <dbReference type="NCBI Taxonomy" id="175570"/>
    <lineage>
        <taxon>Bacteria</taxon>
        <taxon>Bacillati</taxon>
        <taxon>Actinomycetota</taxon>
        <taxon>Actinomycetes</taxon>
        <taxon>Micromonosporales</taxon>
        <taxon>Micromonosporaceae</taxon>
        <taxon>Virgisporangium</taxon>
    </lineage>
</organism>
<evidence type="ECO:0000313" key="7">
    <source>
        <dbReference type="Proteomes" id="UP000612585"/>
    </source>
</evidence>
<dbReference type="Proteomes" id="UP000612585">
    <property type="component" value="Unassembled WGS sequence"/>
</dbReference>
<dbReference type="Pfam" id="PF00440">
    <property type="entry name" value="TetR_N"/>
    <property type="match status" value="1"/>
</dbReference>
<sequence>MPPMRADARRNYERLVTAARQAFTEDGAAAYLDDIARRANVGPGTLYRHFPTREALLAAVYRGDVDAMADRARDLAAELPPAEALHAWLRLQLDYIKAKKGLGSAVKAMLADDSETLAWCKDTMRGALGGLLGSAQDAGLVRTDVDATTVLRLVHGVGLASEAAPEDADRLLSIVLDGLRPPPAAG</sequence>
<accession>A0A8J4DYW8</accession>
<keyword evidence="1" id="KW-0805">Transcription regulation</keyword>
<evidence type="ECO:0000256" key="2">
    <source>
        <dbReference type="ARBA" id="ARBA00023125"/>
    </source>
</evidence>
<dbReference type="EMBL" id="BOPG01000012">
    <property type="protein sequence ID" value="GIJ54898.1"/>
    <property type="molecule type" value="Genomic_DNA"/>
</dbReference>
<dbReference type="GO" id="GO:0000976">
    <property type="term" value="F:transcription cis-regulatory region binding"/>
    <property type="evidence" value="ECO:0007669"/>
    <property type="project" value="TreeGrafter"/>
</dbReference>
<dbReference type="Pfam" id="PF21597">
    <property type="entry name" value="TetR_C_43"/>
    <property type="match status" value="1"/>
</dbReference>
<dbReference type="InterPro" id="IPR036271">
    <property type="entry name" value="Tet_transcr_reg_TetR-rel_C_sf"/>
</dbReference>
<dbReference type="GO" id="GO:0003700">
    <property type="term" value="F:DNA-binding transcription factor activity"/>
    <property type="evidence" value="ECO:0007669"/>
    <property type="project" value="TreeGrafter"/>
</dbReference>